<name>A0A072P6S8_9EURO</name>
<dbReference type="RefSeq" id="XP_013258166.1">
    <property type="nucleotide sequence ID" value="XM_013402712.1"/>
</dbReference>
<evidence type="ECO:0000313" key="9">
    <source>
        <dbReference type="Proteomes" id="UP000027920"/>
    </source>
</evidence>
<comment type="cofactor">
    <cofactor evidence="1 7">
        <name>heme</name>
        <dbReference type="ChEBI" id="CHEBI:30413"/>
    </cofactor>
</comment>
<dbReference type="OrthoDB" id="1103324at2759"/>
<keyword evidence="5 7" id="KW-0408">Iron</keyword>
<evidence type="ECO:0000256" key="2">
    <source>
        <dbReference type="ARBA" id="ARBA00010617"/>
    </source>
</evidence>
<dbReference type="GO" id="GO:0005506">
    <property type="term" value="F:iron ion binding"/>
    <property type="evidence" value="ECO:0007669"/>
    <property type="project" value="InterPro"/>
</dbReference>
<dbReference type="GeneID" id="25283239"/>
<evidence type="ECO:0000256" key="6">
    <source>
        <dbReference type="ARBA" id="ARBA00023033"/>
    </source>
</evidence>
<evidence type="ECO:0008006" key="10">
    <source>
        <dbReference type="Google" id="ProtNLM"/>
    </source>
</evidence>
<evidence type="ECO:0000256" key="5">
    <source>
        <dbReference type="ARBA" id="ARBA00023004"/>
    </source>
</evidence>
<comment type="caution">
    <text evidence="8">The sequence shown here is derived from an EMBL/GenBank/DDBJ whole genome shotgun (WGS) entry which is preliminary data.</text>
</comment>
<comment type="similarity">
    <text evidence="2">Belongs to the cytochrome P450 family.</text>
</comment>
<keyword evidence="9" id="KW-1185">Reference proteome</keyword>
<dbReference type="PRINTS" id="PR00463">
    <property type="entry name" value="EP450I"/>
</dbReference>
<evidence type="ECO:0000256" key="7">
    <source>
        <dbReference type="PIRSR" id="PIRSR602401-1"/>
    </source>
</evidence>
<accession>A0A072P6S8</accession>
<dbReference type="GO" id="GO:0004497">
    <property type="term" value="F:monooxygenase activity"/>
    <property type="evidence" value="ECO:0007669"/>
    <property type="project" value="UniProtKB-KW"/>
</dbReference>
<dbReference type="GO" id="GO:0020037">
    <property type="term" value="F:heme binding"/>
    <property type="evidence" value="ECO:0007669"/>
    <property type="project" value="InterPro"/>
</dbReference>
<dbReference type="PANTHER" id="PTHR46300">
    <property type="entry name" value="P450, PUTATIVE (EUROFUNG)-RELATED-RELATED"/>
    <property type="match status" value="1"/>
</dbReference>
<keyword evidence="4" id="KW-0560">Oxidoreductase</keyword>
<evidence type="ECO:0000256" key="1">
    <source>
        <dbReference type="ARBA" id="ARBA00001971"/>
    </source>
</evidence>
<evidence type="ECO:0000313" key="8">
    <source>
        <dbReference type="EMBL" id="KEF55576.1"/>
    </source>
</evidence>
<dbReference type="EMBL" id="AMGV01000007">
    <property type="protein sequence ID" value="KEF55576.1"/>
    <property type="molecule type" value="Genomic_DNA"/>
</dbReference>
<keyword evidence="6" id="KW-0503">Monooxygenase</keyword>
<keyword evidence="7" id="KW-0349">Heme</keyword>
<dbReference type="InterPro" id="IPR050364">
    <property type="entry name" value="Cytochrome_P450_fung"/>
</dbReference>
<protein>
    <recommendedName>
        <fullName evidence="10">Cytochrome P450 oxidoreductase</fullName>
    </recommendedName>
</protein>
<dbReference type="Pfam" id="PF00067">
    <property type="entry name" value="p450"/>
    <property type="match status" value="1"/>
</dbReference>
<evidence type="ECO:0000256" key="4">
    <source>
        <dbReference type="ARBA" id="ARBA00023002"/>
    </source>
</evidence>
<dbReference type="PANTHER" id="PTHR46300:SF2">
    <property type="entry name" value="CYTOCHROME P450 MONOOXYGENASE ALNH-RELATED"/>
    <property type="match status" value="1"/>
</dbReference>
<dbReference type="STRING" id="1182545.A0A072P6S8"/>
<organism evidence="8 9">
    <name type="scientific">Exophiala aquamarina CBS 119918</name>
    <dbReference type="NCBI Taxonomy" id="1182545"/>
    <lineage>
        <taxon>Eukaryota</taxon>
        <taxon>Fungi</taxon>
        <taxon>Dikarya</taxon>
        <taxon>Ascomycota</taxon>
        <taxon>Pezizomycotina</taxon>
        <taxon>Eurotiomycetes</taxon>
        <taxon>Chaetothyriomycetidae</taxon>
        <taxon>Chaetothyriales</taxon>
        <taxon>Herpotrichiellaceae</taxon>
        <taxon>Exophiala</taxon>
    </lineage>
</organism>
<dbReference type="AlphaFoldDB" id="A0A072P6S8"/>
<dbReference type="SUPFAM" id="SSF48264">
    <property type="entry name" value="Cytochrome P450"/>
    <property type="match status" value="1"/>
</dbReference>
<dbReference type="GO" id="GO:0016705">
    <property type="term" value="F:oxidoreductase activity, acting on paired donors, with incorporation or reduction of molecular oxygen"/>
    <property type="evidence" value="ECO:0007669"/>
    <property type="project" value="InterPro"/>
</dbReference>
<dbReference type="Gene3D" id="1.10.630.10">
    <property type="entry name" value="Cytochrome P450"/>
    <property type="match status" value="1"/>
</dbReference>
<dbReference type="CDD" id="cd11065">
    <property type="entry name" value="CYP64-like"/>
    <property type="match status" value="1"/>
</dbReference>
<reference evidence="8 9" key="1">
    <citation type="submission" date="2013-03" db="EMBL/GenBank/DDBJ databases">
        <title>The Genome Sequence of Exophiala aquamarina CBS 119918.</title>
        <authorList>
            <consortium name="The Broad Institute Genomics Platform"/>
            <person name="Cuomo C."/>
            <person name="de Hoog S."/>
            <person name="Gorbushina A."/>
            <person name="Walker B."/>
            <person name="Young S.K."/>
            <person name="Zeng Q."/>
            <person name="Gargeya S."/>
            <person name="Fitzgerald M."/>
            <person name="Haas B."/>
            <person name="Abouelleil A."/>
            <person name="Allen A.W."/>
            <person name="Alvarado L."/>
            <person name="Arachchi H.M."/>
            <person name="Berlin A.M."/>
            <person name="Chapman S.B."/>
            <person name="Gainer-Dewar J."/>
            <person name="Goldberg J."/>
            <person name="Griggs A."/>
            <person name="Gujja S."/>
            <person name="Hansen M."/>
            <person name="Howarth C."/>
            <person name="Imamovic A."/>
            <person name="Ireland A."/>
            <person name="Larimer J."/>
            <person name="McCowan C."/>
            <person name="Murphy C."/>
            <person name="Pearson M."/>
            <person name="Poon T.W."/>
            <person name="Priest M."/>
            <person name="Roberts A."/>
            <person name="Saif S."/>
            <person name="Shea T."/>
            <person name="Sisk P."/>
            <person name="Sykes S."/>
            <person name="Wortman J."/>
            <person name="Nusbaum C."/>
            <person name="Birren B."/>
        </authorList>
    </citation>
    <scope>NUCLEOTIDE SEQUENCE [LARGE SCALE GENOMIC DNA]</scope>
    <source>
        <strain evidence="8 9">CBS 119918</strain>
    </source>
</reference>
<evidence type="ECO:0000256" key="3">
    <source>
        <dbReference type="ARBA" id="ARBA00022723"/>
    </source>
</evidence>
<keyword evidence="3 7" id="KW-0479">Metal-binding</keyword>
<feature type="binding site" description="axial binding residue" evidence="7">
    <location>
        <position position="498"/>
    </location>
    <ligand>
        <name>heme</name>
        <dbReference type="ChEBI" id="CHEBI:30413"/>
    </ligand>
    <ligandPart>
        <name>Fe</name>
        <dbReference type="ChEBI" id="CHEBI:18248"/>
    </ligandPart>
</feature>
<dbReference type="VEuPathDB" id="FungiDB:A1O9_08326"/>
<dbReference type="InterPro" id="IPR036396">
    <property type="entry name" value="Cyt_P450_sf"/>
</dbReference>
<dbReference type="InterPro" id="IPR001128">
    <property type="entry name" value="Cyt_P450"/>
</dbReference>
<proteinExistence type="inferred from homology"/>
<sequence>MSPEIEVLKQLEPETSLLDQYQKVGIEIVCPVDERFACLKTPQRNLSGNLRMADTSLVSKPFLWASVAFVAFLVYRLLQVGRRDPRMPPGPPTIPILGNAHQIPRTGLYRQFREWAKEYGPVFSIKLGPSNIVVLCDRKAIHKLLVEKGAVYSDRPDTYVGQLLTKGDHLAISQMDPLWREKRKVIAHNFSPKSLDEKHFRVQEAEATILMNNLLTDPEDFYRQIKRYTASVASSITYGHRAATPDSFWGQVGSVYYTRMYILRPGANPPVDEFKFLQWAPTSLAFWKRRAIEAGSVMDNVWSEARRRIDERRAKGERRNCIIDNLLDEYDKKGMPFSKHGFDNLMGELVEGGADTTAAQLLTLVLAFGLYPDIQKKAQDEIDAVCGTERAPLWSDFEKLPYINCIVKEGMRWRPVRPLGTNSRANRSIDDVYEGFIIPKDTTIFLPTWAIHHSAGIYEDPETFNPSRYLNHPRLARRYFLLTSSSHHYNYGAGRRVCPGMHLAERNMWRIAAKLLWAFEFSEYVDPKTGIKSPLDAEAYNPGILQAPLPYKIAIKPRSKEHITRINQEISVAMDFLKQYD</sequence>
<gene>
    <name evidence="8" type="ORF">A1O9_08326</name>
</gene>
<dbReference type="HOGENOM" id="CLU_001570_2_1_1"/>
<dbReference type="InterPro" id="IPR002401">
    <property type="entry name" value="Cyt_P450_E_grp-I"/>
</dbReference>
<dbReference type="Proteomes" id="UP000027920">
    <property type="component" value="Unassembled WGS sequence"/>
</dbReference>